<name>A0A367CGM0_9ENTE</name>
<dbReference type="EMBL" id="LEPB01000004">
    <property type="protein sequence ID" value="RCA11522.1"/>
    <property type="molecule type" value="Genomic_DNA"/>
</dbReference>
<dbReference type="Gene3D" id="3.40.1190.10">
    <property type="entry name" value="Mur-like, catalytic domain"/>
    <property type="match status" value="1"/>
</dbReference>
<feature type="domain" description="Mur ligase central" evidence="13">
    <location>
        <begin position="129"/>
        <end position="271"/>
    </location>
</feature>
<dbReference type="PANTHER" id="PTHR11136:SF0">
    <property type="entry name" value="DIHYDROFOLATE SYNTHETASE-RELATED"/>
    <property type="match status" value="1"/>
</dbReference>
<comment type="catalytic activity">
    <reaction evidence="10">
        <text>(6S)-5,6,7,8-tetrahydrofolyl-(gamma-L-Glu)(n) + L-glutamate + ATP = (6S)-5,6,7,8-tetrahydrofolyl-(gamma-L-Glu)(n+1) + ADP + phosphate + H(+)</text>
        <dbReference type="Rhea" id="RHEA:10580"/>
        <dbReference type="Rhea" id="RHEA-COMP:14738"/>
        <dbReference type="Rhea" id="RHEA-COMP:14740"/>
        <dbReference type="ChEBI" id="CHEBI:15378"/>
        <dbReference type="ChEBI" id="CHEBI:29985"/>
        <dbReference type="ChEBI" id="CHEBI:30616"/>
        <dbReference type="ChEBI" id="CHEBI:43474"/>
        <dbReference type="ChEBI" id="CHEBI:141005"/>
        <dbReference type="ChEBI" id="CHEBI:456216"/>
        <dbReference type="EC" id="6.3.2.17"/>
    </reaction>
</comment>
<keyword evidence="4 11" id="KW-0436">Ligase</keyword>
<reference evidence="14 15" key="1">
    <citation type="submission" date="2015-06" db="EMBL/GenBank/DDBJ databases">
        <title>The Genome Sequence of Enterococcus durans 4EA1.</title>
        <authorList>
            <consortium name="The Broad Institute Genomics Platform"/>
            <consortium name="The Broad Institute Genome Sequencing Center for Infectious Disease"/>
            <person name="Earl A.M."/>
            <person name="Van Tyne D."/>
            <person name="Lebreton F."/>
            <person name="Saavedra J.T."/>
            <person name="Gilmore M.S."/>
            <person name="Manson Mcguire A."/>
            <person name="Clock S."/>
            <person name="Crupain M."/>
            <person name="Rangan U."/>
            <person name="Young S."/>
            <person name="Abouelleil A."/>
            <person name="Cao P."/>
            <person name="Chapman S.B."/>
            <person name="Griggs A."/>
            <person name="Priest M."/>
            <person name="Shea T."/>
            <person name="Wortman J."/>
            <person name="Nusbaum C."/>
            <person name="Birren B."/>
        </authorList>
    </citation>
    <scope>NUCLEOTIDE SEQUENCE [LARGE SCALE GENOMIC DNA]</scope>
    <source>
        <strain evidence="14 15">4EA1</strain>
    </source>
</reference>
<evidence type="ECO:0000259" key="12">
    <source>
        <dbReference type="Pfam" id="PF02875"/>
    </source>
</evidence>
<evidence type="ECO:0000256" key="2">
    <source>
        <dbReference type="ARBA" id="ARBA00008276"/>
    </source>
</evidence>
<dbReference type="Gene3D" id="3.90.190.20">
    <property type="entry name" value="Mur ligase, C-terminal domain"/>
    <property type="match status" value="1"/>
</dbReference>
<keyword evidence="8" id="KW-0460">Magnesium</keyword>
<dbReference type="AlphaFoldDB" id="A0A367CGM0"/>
<evidence type="ECO:0000256" key="11">
    <source>
        <dbReference type="PIRNR" id="PIRNR001563"/>
    </source>
</evidence>
<dbReference type="InterPro" id="IPR018109">
    <property type="entry name" value="Folylpolyglutamate_synth_CS"/>
</dbReference>
<dbReference type="RefSeq" id="WP_113846151.1">
    <property type="nucleotide sequence ID" value="NZ_LEPB01000004.1"/>
</dbReference>
<dbReference type="EC" id="6.3.2.17" evidence="3"/>
<dbReference type="STRING" id="53345.LIU_11875"/>
<feature type="domain" description="Mur ligase C-terminal" evidence="12">
    <location>
        <begin position="300"/>
        <end position="417"/>
    </location>
</feature>
<evidence type="ECO:0000256" key="9">
    <source>
        <dbReference type="ARBA" id="ARBA00030592"/>
    </source>
</evidence>
<sequence>MKIEEAIAWIHSRLPFGSRPGLDRVESLLEVVGHPERKVKTIHIAGTNGKGSTVTYLRCLLEEAGLTVGTFTSPYIESFNERISINGQGIPDQDLIGLVNKYQPLVEQLDRFEAVSGITEFETLTAMAFDYFLNKEVDVAIIEVGLGGLLDSTNVAVPMLTGITTIGLDHTDILGETIEEIAAQKAGIIKQGIPVVTGNVEKRALEVIKKQAKLRNAPLFAYDDAYHVEYKHPAESWGEQFTFSNDHGKMTRLTTSMIGQHQVENAGMAIELYQIYCLKEKIPFREKEIIKGLKRAHWPGRMEKLSNEPLVVLDGAHNAHAVKRLVQNLKKEFKEYHINVLFSALRTKNVESMIEQLKKVPNIHIYLTTFEHPKAIELSNVSDLVDDKVSIVSLWQFGLAEILEKMTDEDALVVTGSLYFISDVRNLLLQLGGNDEL</sequence>
<dbReference type="InterPro" id="IPR013221">
    <property type="entry name" value="Mur_ligase_cen"/>
</dbReference>
<evidence type="ECO:0000259" key="13">
    <source>
        <dbReference type="Pfam" id="PF08245"/>
    </source>
</evidence>
<dbReference type="SUPFAM" id="SSF53244">
    <property type="entry name" value="MurD-like peptide ligases, peptide-binding domain"/>
    <property type="match status" value="1"/>
</dbReference>
<dbReference type="FunFam" id="3.40.1190.10:FF:000011">
    <property type="entry name" value="Folylpolyglutamate synthase/dihydrofolate synthase"/>
    <property type="match status" value="1"/>
</dbReference>
<evidence type="ECO:0000256" key="6">
    <source>
        <dbReference type="ARBA" id="ARBA00022741"/>
    </source>
</evidence>
<dbReference type="NCBIfam" id="TIGR01499">
    <property type="entry name" value="folC"/>
    <property type="match status" value="1"/>
</dbReference>
<dbReference type="SUPFAM" id="SSF53623">
    <property type="entry name" value="MurD-like peptide ligases, catalytic domain"/>
    <property type="match status" value="1"/>
</dbReference>
<protein>
    <recommendedName>
        <fullName evidence="3">tetrahydrofolate synthase</fullName>
        <ecNumber evidence="3">6.3.2.17</ecNumber>
    </recommendedName>
    <alternativeName>
        <fullName evidence="9">Tetrahydrofolylpolyglutamate synthase</fullName>
    </alternativeName>
</protein>
<comment type="similarity">
    <text evidence="2 11">Belongs to the folylpolyglutamate synthase family.</text>
</comment>
<dbReference type="InterPro" id="IPR001645">
    <property type="entry name" value="Folylpolyglutamate_synth"/>
</dbReference>
<dbReference type="InterPro" id="IPR036565">
    <property type="entry name" value="Mur-like_cat_sf"/>
</dbReference>
<evidence type="ECO:0000256" key="4">
    <source>
        <dbReference type="ARBA" id="ARBA00022598"/>
    </source>
</evidence>
<dbReference type="GO" id="GO:0046872">
    <property type="term" value="F:metal ion binding"/>
    <property type="evidence" value="ECO:0007669"/>
    <property type="project" value="UniProtKB-KW"/>
</dbReference>
<proteinExistence type="inferred from homology"/>
<dbReference type="PIRSF" id="PIRSF001563">
    <property type="entry name" value="Folylpolyglu_synth"/>
    <property type="match status" value="1"/>
</dbReference>
<evidence type="ECO:0000313" key="15">
    <source>
        <dbReference type="Proteomes" id="UP000252797"/>
    </source>
</evidence>
<dbReference type="GO" id="GO:0004326">
    <property type="term" value="F:tetrahydrofolylpolyglutamate synthase activity"/>
    <property type="evidence" value="ECO:0007669"/>
    <property type="project" value="UniProtKB-EC"/>
</dbReference>
<dbReference type="GO" id="GO:0005524">
    <property type="term" value="F:ATP binding"/>
    <property type="evidence" value="ECO:0007669"/>
    <property type="project" value="UniProtKB-KW"/>
</dbReference>
<comment type="cofactor">
    <cofactor evidence="1">
        <name>Mg(2+)</name>
        <dbReference type="ChEBI" id="CHEBI:18420"/>
    </cofactor>
</comment>
<evidence type="ECO:0000256" key="3">
    <source>
        <dbReference type="ARBA" id="ARBA00013025"/>
    </source>
</evidence>
<evidence type="ECO:0000256" key="8">
    <source>
        <dbReference type="ARBA" id="ARBA00022842"/>
    </source>
</evidence>
<evidence type="ECO:0000256" key="5">
    <source>
        <dbReference type="ARBA" id="ARBA00022723"/>
    </source>
</evidence>
<keyword evidence="5" id="KW-0479">Metal-binding</keyword>
<evidence type="ECO:0000256" key="10">
    <source>
        <dbReference type="ARBA" id="ARBA00047493"/>
    </source>
</evidence>
<dbReference type="Proteomes" id="UP000252797">
    <property type="component" value="Unassembled WGS sequence"/>
</dbReference>
<organism evidence="14 15">
    <name type="scientific">Enterococcus durans</name>
    <dbReference type="NCBI Taxonomy" id="53345"/>
    <lineage>
        <taxon>Bacteria</taxon>
        <taxon>Bacillati</taxon>
        <taxon>Bacillota</taxon>
        <taxon>Bacilli</taxon>
        <taxon>Lactobacillales</taxon>
        <taxon>Enterococcaceae</taxon>
        <taxon>Enterococcus</taxon>
    </lineage>
</organism>
<evidence type="ECO:0000256" key="1">
    <source>
        <dbReference type="ARBA" id="ARBA00001946"/>
    </source>
</evidence>
<accession>A0A367CGM0</accession>
<comment type="caution">
    <text evidence="14">The sequence shown here is derived from an EMBL/GenBank/DDBJ whole genome shotgun (WGS) entry which is preliminary data.</text>
</comment>
<dbReference type="InterPro" id="IPR036615">
    <property type="entry name" value="Mur_ligase_C_dom_sf"/>
</dbReference>
<evidence type="ECO:0000313" key="14">
    <source>
        <dbReference type="EMBL" id="RCA11522.1"/>
    </source>
</evidence>
<dbReference type="PANTHER" id="PTHR11136">
    <property type="entry name" value="FOLYLPOLYGLUTAMATE SYNTHASE-RELATED"/>
    <property type="match status" value="1"/>
</dbReference>
<dbReference type="GO" id="GO:0008841">
    <property type="term" value="F:dihydrofolate synthase activity"/>
    <property type="evidence" value="ECO:0007669"/>
    <property type="project" value="TreeGrafter"/>
</dbReference>
<evidence type="ECO:0000256" key="7">
    <source>
        <dbReference type="ARBA" id="ARBA00022840"/>
    </source>
</evidence>
<keyword evidence="7 11" id="KW-0067">ATP-binding</keyword>
<dbReference type="InterPro" id="IPR004101">
    <property type="entry name" value="Mur_ligase_C"/>
</dbReference>
<dbReference type="PROSITE" id="PS01011">
    <property type="entry name" value="FOLYLPOLYGLU_SYNT_1"/>
    <property type="match status" value="1"/>
</dbReference>
<dbReference type="Pfam" id="PF08245">
    <property type="entry name" value="Mur_ligase_M"/>
    <property type="match status" value="1"/>
</dbReference>
<dbReference type="Pfam" id="PF02875">
    <property type="entry name" value="Mur_ligase_C"/>
    <property type="match status" value="1"/>
</dbReference>
<keyword evidence="6 11" id="KW-0547">Nucleotide-binding</keyword>
<dbReference type="GO" id="GO:0005737">
    <property type="term" value="C:cytoplasm"/>
    <property type="evidence" value="ECO:0007669"/>
    <property type="project" value="TreeGrafter"/>
</dbReference>
<gene>
    <name evidence="14" type="ORF">EA71_02281</name>
</gene>